<evidence type="ECO:0000313" key="2">
    <source>
        <dbReference type="Proteomes" id="UP001366166"/>
    </source>
</evidence>
<dbReference type="GO" id="GO:0019441">
    <property type="term" value="P:L-tryptophan catabolic process to kynurenine"/>
    <property type="evidence" value="ECO:0007669"/>
    <property type="project" value="InterPro"/>
</dbReference>
<keyword evidence="2" id="KW-1185">Reference proteome</keyword>
<dbReference type="Gene3D" id="3.50.30.50">
    <property type="entry name" value="Putative cyclase"/>
    <property type="match status" value="1"/>
</dbReference>
<name>A0AAU9EIU2_9BACT</name>
<gene>
    <name evidence="1" type="ORF">FAK_40390</name>
</gene>
<organism evidence="1 2">
    <name type="scientific">Desulfoferula mesophila</name>
    <dbReference type="NCBI Taxonomy" id="3058419"/>
    <lineage>
        <taxon>Bacteria</taxon>
        <taxon>Pseudomonadati</taxon>
        <taxon>Thermodesulfobacteriota</taxon>
        <taxon>Desulfarculia</taxon>
        <taxon>Desulfarculales</taxon>
        <taxon>Desulfarculaceae</taxon>
        <taxon>Desulfoferula</taxon>
    </lineage>
</organism>
<sequence length="266" mass="28715">MSNMDEGLKHLITKGVVYDLGQPLYPGIPHHPLHPPFGYVMARQHGDVIFKEGASSANDLFTLGGHTGTHLDAVGHISQDGKLFGGVDAKSVQDWRYGLGQCGINETAPIVARAVLFDVPGWKRVDVLDKGQAISGEDLEKTLGWEGQEIKQGDVALIRTGWGKYWDDPESFNSHEGTPGINLDAAQFLVEKGVRFVAADTTACEVVPSQTMEVHSFLLAQNGVQIMEMLNLEVLAKEKAYASFFVAIPLPISGASGSPIRPIAIV</sequence>
<dbReference type="InterPro" id="IPR007325">
    <property type="entry name" value="KFase/CYL"/>
</dbReference>
<dbReference type="Proteomes" id="UP001366166">
    <property type="component" value="Chromosome"/>
</dbReference>
<dbReference type="GO" id="GO:0004061">
    <property type="term" value="F:arylformamidase activity"/>
    <property type="evidence" value="ECO:0007669"/>
    <property type="project" value="InterPro"/>
</dbReference>
<accession>A0AAU9EIU2</accession>
<evidence type="ECO:0000313" key="1">
    <source>
        <dbReference type="EMBL" id="BEQ16973.1"/>
    </source>
</evidence>
<dbReference type="PANTHER" id="PTHR34861:SF10">
    <property type="entry name" value="CYCLASE"/>
    <property type="match status" value="1"/>
</dbReference>
<dbReference type="AlphaFoldDB" id="A0AAU9EIU2"/>
<dbReference type="Pfam" id="PF04199">
    <property type="entry name" value="Cyclase"/>
    <property type="match status" value="1"/>
</dbReference>
<proteinExistence type="predicted"/>
<dbReference type="InterPro" id="IPR037175">
    <property type="entry name" value="KFase_sf"/>
</dbReference>
<protein>
    <submittedName>
        <fullName evidence="1">Cyclase</fullName>
    </submittedName>
</protein>
<dbReference type="PANTHER" id="PTHR34861">
    <property type="match status" value="1"/>
</dbReference>
<dbReference type="KEGG" id="dmp:FAK_40390"/>
<reference evidence="2" key="1">
    <citation type="journal article" date="2023" name="Arch. Microbiol.">
        <title>Desulfoferula mesophilus gen. nov. sp. nov., a mesophilic sulfate-reducing bacterium isolated from a brackish lake sediment.</title>
        <authorList>
            <person name="Watanabe T."/>
            <person name="Yabe T."/>
            <person name="Tsuji J.M."/>
            <person name="Fukui M."/>
        </authorList>
    </citation>
    <scope>NUCLEOTIDE SEQUENCE [LARGE SCALE GENOMIC DNA]</scope>
    <source>
        <strain evidence="2">12FAK</strain>
    </source>
</reference>
<dbReference type="EMBL" id="AP028679">
    <property type="protein sequence ID" value="BEQ16973.1"/>
    <property type="molecule type" value="Genomic_DNA"/>
</dbReference>
<dbReference type="SUPFAM" id="SSF102198">
    <property type="entry name" value="Putative cyclase"/>
    <property type="match status" value="1"/>
</dbReference>